<feature type="compositionally biased region" description="Basic and acidic residues" evidence="1">
    <location>
        <begin position="41"/>
        <end position="50"/>
    </location>
</feature>
<protein>
    <submittedName>
        <fullName evidence="2">Uncharacterized protein</fullName>
    </submittedName>
</protein>
<dbReference type="AlphaFoldDB" id="A0A9N8F2V7"/>
<proteinExistence type="predicted"/>
<dbReference type="EMBL" id="CAICTM010004200">
    <property type="protein sequence ID" value="CAB9531891.1"/>
    <property type="molecule type" value="Genomic_DNA"/>
</dbReference>
<accession>A0A9N8F2V7</accession>
<name>A0A9N8F2V7_9STRA</name>
<organism evidence="2 3">
    <name type="scientific">Seminavis robusta</name>
    <dbReference type="NCBI Taxonomy" id="568900"/>
    <lineage>
        <taxon>Eukaryota</taxon>
        <taxon>Sar</taxon>
        <taxon>Stramenopiles</taxon>
        <taxon>Ochrophyta</taxon>
        <taxon>Bacillariophyta</taxon>
        <taxon>Bacillariophyceae</taxon>
        <taxon>Bacillariophycidae</taxon>
        <taxon>Naviculales</taxon>
        <taxon>Naviculaceae</taxon>
        <taxon>Seminavis</taxon>
    </lineage>
</organism>
<dbReference type="Proteomes" id="UP001153069">
    <property type="component" value="Unassembled WGS sequence"/>
</dbReference>
<feature type="compositionally biased region" description="Low complexity" evidence="1">
    <location>
        <begin position="130"/>
        <end position="143"/>
    </location>
</feature>
<comment type="caution">
    <text evidence="2">The sequence shown here is derived from an EMBL/GenBank/DDBJ whole genome shotgun (WGS) entry which is preliminary data.</text>
</comment>
<sequence length="143" mass="16211">MWHLADKHGNLSCVVTRLNDEIAGSGDQVSTNTSEKKTRKNGKEDPELKQLRKSLCNSQRELSYQAVIENLSTANRELTQSKIAKVKADTQEERDIWQESIEEQESIVKGLKRRKKSYEVKKTAKKKMSNNEANTSASNEGDD</sequence>
<evidence type="ECO:0000313" key="3">
    <source>
        <dbReference type="Proteomes" id="UP001153069"/>
    </source>
</evidence>
<gene>
    <name evidence="2" type="ORF">SEMRO_4202_G353370.1</name>
</gene>
<feature type="region of interest" description="Disordered" evidence="1">
    <location>
        <begin position="24"/>
        <end position="50"/>
    </location>
</feature>
<evidence type="ECO:0000256" key="1">
    <source>
        <dbReference type="SAM" id="MobiDB-lite"/>
    </source>
</evidence>
<keyword evidence="3" id="KW-1185">Reference proteome</keyword>
<feature type="region of interest" description="Disordered" evidence="1">
    <location>
        <begin position="109"/>
        <end position="143"/>
    </location>
</feature>
<evidence type="ECO:0000313" key="2">
    <source>
        <dbReference type="EMBL" id="CAB9531891.1"/>
    </source>
</evidence>
<reference evidence="2" key="1">
    <citation type="submission" date="2020-06" db="EMBL/GenBank/DDBJ databases">
        <authorList>
            <consortium name="Plant Systems Biology data submission"/>
        </authorList>
    </citation>
    <scope>NUCLEOTIDE SEQUENCE</scope>
    <source>
        <strain evidence="2">D6</strain>
    </source>
</reference>